<comment type="caution">
    <text evidence="1">The sequence shown here is derived from an EMBL/GenBank/DDBJ whole genome shotgun (WGS) entry which is preliminary data.</text>
</comment>
<accession>A0ACB9P306</accession>
<proteinExistence type="predicted"/>
<gene>
    <name evidence="1" type="ORF">MLD38_026210</name>
</gene>
<dbReference type="Proteomes" id="UP001057402">
    <property type="component" value="Chromosome 7"/>
</dbReference>
<organism evidence="1 2">
    <name type="scientific">Melastoma candidum</name>
    <dbReference type="NCBI Taxonomy" id="119954"/>
    <lineage>
        <taxon>Eukaryota</taxon>
        <taxon>Viridiplantae</taxon>
        <taxon>Streptophyta</taxon>
        <taxon>Embryophyta</taxon>
        <taxon>Tracheophyta</taxon>
        <taxon>Spermatophyta</taxon>
        <taxon>Magnoliopsida</taxon>
        <taxon>eudicotyledons</taxon>
        <taxon>Gunneridae</taxon>
        <taxon>Pentapetalae</taxon>
        <taxon>rosids</taxon>
        <taxon>malvids</taxon>
        <taxon>Myrtales</taxon>
        <taxon>Melastomataceae</taxon>
        <taxon>Melastomatoideae</taxon>
        <taxon>Melastomateae</taxon>
        <taxon>Melastoma</taxon>
    </lineage>
</organism>
<evidence type="ECO:0000313" key="2">
    <source>
        <dbReference type="Proteomes" id="UP001057402"/>
    </source>
</evidence>
<protein>
    <submittedName>
        <fullName evidence="1">Uncharacterized protein</fullName>
    </submittedName>
</protein>
<evidence type="ECO:0000313" key="1">
    <source>
        <dbReference type="EMBL" id="KAI4341491.1"/>
    </source>
</evidence>
<sequence>MNDVPGVSFQLALHLAQMKRAGKFMMYDYGSSSANMVACSLITRSSWTVISRVMMVDPGPKRLLSLMGMRSSRKELGNS</sequence>
<name>A0ACB9P306_9MYRT</name>
<keyword evidence="2" id="KW-1185">Reference proteome</keyword>
<reference evidence="2" key="1">
    <citation type="journal article" date="2023" name="Front. Plant Sci.">
        <title>Chromosomal-level genome assembly of Melastoma candidum provides insights into trichome evolution.</title>
        <authorList>
            <person name="Zhong Y."/>
            <person name="Wu W."/>
            <person name="Sun C."/>
            <person name="Zou P."/>
            <person name="Liu Y."/>
            <person name="Dai S."/>
            <person name="Zhou R."/>
        </authorList>
    </citation>
    <scope>NUCLEOTIDE SEQUENCE [LARGE SCALE GENOMIC DNA]</scope>
</reference>
<dbReference type="EMBL" id="CM042886">
    <property type="protein sequence ID" value="KAI4341491.1"/>
    <property type="molecule type" value="Genomic_DNA"/>
</dbReference>